<organism evidence="1 2">
    <name type="scientific">Methylobacterium variabile</name>
    <dbReference type="NCBI Taxonomy" id="298794"/>
    <lineage>
        <taxon>Bacteria</taxon>
        <taxon>Pseudomonadati</taxon>
        <taxon>Pseudomonadota</taxon>
        <taxon>Alphaproteobacteria</taxon>
        <taxon>Hyphomicrobiales</taxon>
        <taxon>Methylobacteriaceae</taxon>
        <taxon>Methylobacterium</taxon>
    </lineage>
</organism>
<evidence type="ECO:0000313" key="1">
    <source>
        <dbReference type="EMBL" id="KMO37089.1"/>
    </source>
</evidence>
<name>A0A0J6STR0_9HYPH</name>
<dbReference type="EMBL" id="LABY01000090">
    <property type="protein sequence ID" value="KMO37089.1"/>
    <property type="molecule type" value="Genomic_DNA"/>
</dbReference>
<reference evidence="1 2" key="1">
    <citation type="submission" date="2015-03" db="EMBL/GenBank/DDBJ databases">
        <title>Genome sequencing of Methylobacterium variabile DSM 16961.</title>
        <authorList>
            <person name="Chaudhry V."/>
            <person name="Patil P.B."/>
        </authorList>
    </citation>
    <scope>NUCLEOTIDE SEQUENCE [LARGE SCALE GENOMIC DNA]</scope>
    <source>
        <strain evidence="1 2">DSM 16961</strain>
    </source>
</reference>
<proteinExistence type="predicted"/>
<comment type="caution">
    <text evidence="1">The sequence shown here is derived from an EMBL/GenBank/DDBJ whole genome shotgun (WGS) entry which is preliminary data.</text>
</comment>
<evidence type="ECO:0000313" key="2">
    <source>
        <dbReference type="Proteomes" id="UP000035955"/>
    </source>
</evidence>
<accession>A0A0J6STR0</accession>
<sequence length="293" mass="33283">MFQPFVPGIEHRTTGEILAHPGFPRMRRRYVAETIARYEIAAFPGHWQSVVYRVATLGTIVCNDAAYDPADRTTWPTLTRLKEAVAVFGLCGPRQIDDFIARLVETGHVVLEQSAADRRIKLLRSSVTLLAWDREVLASYYTALQMLYPEPGYRAALIRDPDFQRAQRFVSTRYFPEIARFLARNHDLVPFTLMNHGVNVLLLLSDWRIADPGRVIRESDLAALQPRLGISRSHVRNVLIRAEERGLLVRHGSKRKALDVTRRGIAALDLFVADTLASHDMTYRLALRRLSGA</sequence>
<protein>
    <submittedName>
        <fullName evidence="1">Uncharacterized protein</fullName>
    </submittedName>
</protein>
<keyword evidence="2" id="KW-1185">Reference proteome</keyword>
<dbReference type="AlphaFoldDB" id="A0A0J6STR0"/>
<dbReference type="PATRIC" id="fig|298794.3.peg.7736"/>
<dbReference type="Proteomes" id="UP000035955">
    <property type="component" value="Unassembled WGS sequence"/>
</dbReference>
<gene>
    <name evidence="1" type="ORF">VQ02_14230</name>
</gene>